<evidence type="ECO:0000256" key="6">
    <source>
        <dbReference type="ARBA" id="ARBA00022485"/>
    </source>
</evidence>
<comment type="subunit">
    <text evidence="5">Heterodimer of a large and a small subunit.</text>
</comment>
<dbReference type="Pfam" id="PF01058">
    <property type="entry name" value="Oxidored_q6"/>
    <property type="match status" value="1"/>
</dbReference>
<gene>
    <name evidence="15" type="ORF">P378_20680</name>
</gene>
<dbReference type="GO" id="GO:0016829">
    <property type="term" value="F:lyase activity"/>
    <property type="evidence" value="ECO:0007669"/>
    <property type="project" value="UniProtKB-KW"/>
</dbReference>
<comment type="cofactor">
    <cofactor evidence="2">
        <name>[4Fe-4S] cluster</name>
        <dbReference type="ChEBI" id="CHEBI:49883"/>
    </cofactor>
</comment>
<dbReference type="Gene3D" id="4.10.480.10">
    <property type="entry name" value="Cytochrome-c3 hydrogenase, C-terminal domain"/>
    <property type="match status" value="1"/>
</dbReference>
<dbReference type="GO" id="GO:0051539">
    <property type="term" value="F:4 iron, 4 sulfur cluster binding"/>
    <property type="evidence" value="ECO:0007669"/>
    <property type="project" value="UniProtKB-KW"/>
</dbReference>
<keyword evidence="16" id="KW-1185">Reference proteome</keyword>
<keyword evidence="12" id="KW-0003">3Fe-4S</keyword>
<dbReference type="InterPro" id="IPR037024">
    <property type="entry name" value="NiFe_Hase_small_N_sf"/>
</dbReference>
<evidence type="ECO:0000256" key="11">
    <source>
        <dbReference type="ARBA" id="ARBA00023014"/>
    </source>
</evidence>
<dbReference type="GO" id="GO:0009061">
    <property type="term" value="P:anaerobic respiration"/>
    <property type="evidence" value="ECO:0007669"/>
    <property type="project" value="TreeGrafter"/>
</dbReference>
<dbReference type="InterPro" id="IPR037148">
    <property type="entry name" value="NiFe-Hase_small_C_sf"/>
</dbReference>
<evidence type="ECO:0000256" key="8">
    <source>
        <dbReference type="ARBA" id="ARBA00022729"/>
    </source>
</evidence>
<evidence type="ECO:0000313" key="15">
    <source>
        <dbReference type="EMBL" id="PHJ36727.1"/>
    </source>
</evidence>
<dbReference type="NCBIfam" id="TIGR00391">
    <property type="entry name" value="hydA"/>
    <property type="match status" value="1"/>
</dbReference>
<sequence>MLGQGGKPSKSQLIELLRQGRKSNNLIEQVATWLKEPQPEKAKRPPMIWIGTNTCAGDLLSFINSLDPSYQGLLTDLVDFRYNYLMMTAEGKIANRILKETMREYPGRYILVVEGTVPTRSNGLYAVIGTIKDKPLTALEAVRKLGARARYVVAAGTCASFGGPYAAEPNPSHGKPVQAVLDRKVINVPGCPINPGWMMGTLAHLVWHGEPELDHLNRPKMFYGETIHNLCQRRHYFNSGIFARQPGEPWCMYKLGCKGPVTYADCPYRQWNGEHLSWPVKANTPCIGCTSPEFPDGDAPFFKHLPDVKLPGIKVSADRVGMVTGAVTALGIGAHLAGSVITGRLGRNLKQGFSNGKGKRLAKIVQQKWKKIKKVIDFEED</sequence>
<dbReference type="GO" id="GO:0016020">
    <property type="term" value="C:membrane"/>
    <property type="evidence" value="ECO:0007669"/>
    <property type="project" value="TreeGrafter"/>
</dbReference>
<evidence type="ECO:0000256" key="7">
    <source>
        <dbReference type="ARBA" id="ARBA00022723"/>
    </source>
</evidence>
<evidence type="ECO:0000313" key="16">
    <source>
        <dbReference type="Proteomes" id="UP000222564"/>
    </source>
</evidence>
<dbReference type="Pfam" id="PF14720">
    <property type="entry name" value="NiFe_hyd_SSU_C"/>
    <property type="match status" value="1"/>
</dbReference>
<name>A0A2C6M3M4_9FIRM</name>
<organism evidence="15 16">
    <name type="scientific">Desulforamulus profundi</name>
    <dbReference type="NCBI Taxonomy" id="1383067"/>
    <lineage>
        <taxon>Bacteria</taxon>
        <taxon>Bacillati</taxon>
        <taxon>Bacillota</taxon>
        <taxon>Clostridia</taxon>
        <taxon>Eubacteriales</taxon>
        <taxon>Peptococcaceae</taxon>
        <taxon>Desulforamulus</taxon>
    </lineage>
</organism>
<protein>
    <submittedName>
        <fullName evidence="15">Hyaluronate lyase</fullName>
    </submittedName>
</protein>
<dbReference type="PANTHER" id="PTHR30013">
    <property type="entry name" value="NIFE / NIFESE HYDROGENASE SMALL SUBUNIT FAMILY MEMBER"/>
    <property type="match status" value="1"/>
</dbReference>
<accession>A0A2C6M3M4</accession>
<comment type="cofactor">
    <cofactor evidence="1">
        <name>[3Fe-4S] cluster</name>
        <dbReference type="ChEBI" id="CHEBI:21137"/>
    </cofactor>
</comment>
<proteinExistence type="inferred from homology"/>
<evidence type="ECO:0000256" key="12">
    <source>
        <dbReference type="ARBA" id="ARBA00023291"/>
    </source>
</evidence>
<evidence type="ECO:0000256" key="1">
    <source>
        <dbReference type="ARBA" id="ARBA00001927"/>
    </source>
</evidence>
<dbReference type="GO" id="GO:0051538">
    <property type="term" value="F:3 iron, 4 sulfur cluster binding"/>
    <property type="evidence" value="ECO:0007669"/>
    <property type="project" value="UniProtKB-KW"/>
</dbReference>
<dbReference type="OrthoDB" id="9766729at2"/>
<dbReference type="AlphaFoldDB" id="A0A2C6M3M4"/>
<feature type="domain" description="Cytochrome-c3 hydrogenase C-terminal" evidence="14">
    <location>
        <begin position="223"/>
        <end position="301"/>
    </location>
</feature>
<comment type="subcellular location">
    <subcellularLocation>
        <location evidence="3">Cell envelope</location>
    </subcellularLocation>
</comment>
<evidence type="ECO:0000259" key="14">
    <source>
        <dbReference type="Pfam" id="PF14720"/>
    </source>
</evidence>
<dbReference type="InterPro" id="IPR027394">
    <property type="entry name" value="Cytochrome-c3_hydrogenase_C"/>
</dbReference>
<dbReference type="PRINTS" id="PR00614">
    <property type="entry name" value="NIHGNASESMLL"/>
</dbReference>
<keyword evidence="7" id="KW-0479">Metal-binding</keyword>
<dbReference type="InterPro" id="IPR006137">
    <property type="entry name" value="NADH_UbQ_OxRdtase-like_20kDa"/>
</dbReference>
<evidence type="ECO:0000259" key="13">
    <source>
        <dbReference type="Pfam" id="PF01058"/>
    </source>
</evidence>
<comment type="similarity">
    <text evidence="4">Belongs to the [NiFe]/[NiFeSe] hydrogenase small subunit family.</text>
</comment>
<comment type="caution">
    <text evidence="15">The sequence shown here is derived from an EMBL/GenBank/DDBJ whole genome shotgun (WGS) entry which is preliminary data.</text>
</comment>
<dbReference type="GO" id="GO:0046872">
    <property type="term" value="F:metal ion binding"/>
    <property type="evidence" value="ECO:0007669"/>
    <property type="project" value="UniProtKB-KW"/>
</dbReference>
<keyword evidence="10" id="KW-0408">Iron</keyword>
<dbReference type="RefSeq" id="WP_099084235.1">
    <property type="nucleotide sequence ID" value="NZ_AWQQ01000156.1"/>
</dbReference>
<dbReference type="GO" id="GO:0030313">
    <property type="term" value="C:cell envelope"/>
    <property type="evidence" value="ECO:0007669"/>
    <property type="project" value="UniProtKB-SubCell"/>
</dbReference>
<feature type="domain" description="NADH:ubiquinone oxidoreductase-like 20kDa subunit" evidence="13">
    <location>
        <begin position="55"/>
        <end position="205"/>
    </location>
</feature>
<reference evidence="15 16" key="1">
    <citation type="submission" date="2013-09" db="EMBL/GenBank/DDBJ databases">
        <title>Biodegradation of hydrocarbons in the deep terrestrial subsurface : characterization of a microbial consortium composed of two Desulfotomaculum species originating from a deep geological formation.</title>
        <authorList>
            <person name="Aullo T."/>
            <person name="Berlendis S."/>
            <person name="Lascourreges J.-F."/>
            <person name="Dessort D."/>
            <person name="Saint-Laurent S."/>
            <person name="Schraauwers B."/>
            <person name="Mas J."/>
            <person name="Magot M."/>
            <person name="Ranchou-Peyruse A."/>
        </authorList>
    </citation>
    <scope>NUCLEOTIDE SEQUENCE [LARGE SCALE GENOMIC DNA]</scope>
    <source>
        <strain evidence="15 16">Bs107</strain>
    </source>
</reference>
<dbReference type="GO" id="GO:0009055">
    <property type="term" value="F:electron transfer activity"/>
    <property type="evidence" value="ECO:0007669"/>
    <property type="project" value="TreeGrafter"/>
</dbReference>
<keyword evidence="8" id="KW-0732">Signal</keyword>
<evidence type="ECO:0000256" key="5">
    <source>
        <dbReference type="ARBA" id="ARBA00011771"/>
    </source>
</evidence>
<keyword evidence="6" id="KW-0004">4Fe-4S</keyword>
<keyword evidence="11" id="KW-0411">Iron-sulfur</keyword>
<evidence type="ECO:0000256" key="10">
    <source>
        <dbReference type="ARBA" id="ARBA00023004"/>
    </source>
</evidence>
<evidence type="ECO:0000256" key="2">
    <source>
        <dbReference type="ARBA" id="ARBA00001966"/>
    </source>
</evidence>
<dbReference type="InterPro" id="IPR001821">
    <property type="entry name" value="NiFe_hydrogenase_ssu"/>
</dbReference>
<evidence type="ECO:0000256" key="3">
    <source>
        <dbReference type="ARBA" id="ARBA00004196"/>
    </source>
</evidence>
<dbReference type="GO" id="GO:0008901">
    <property type="term" value="F:ferredoxin hydrogenase activity"/>
    <property type="evidence" value="ECO:0007669"/>
    <property type="project" value="InterPro"/>
</dbReference>
<dbReference type="PANTHER" id="PTHR30013:SF7">
    <property type="entry name" value="HYDROGENASE-2 SMALL CHAIN"/>
    <property type="match status" value="1"/>
</dbReference>
<dbReference type="Gene3D" id="3.40.50.700">
    <property type="entry name" value="NADH:ubiquinone oxidoreductase-like, 20kDa subunit"/>
    <property type="match status" value="1"/>
</dbReference>
<keyword evidence="9" id="KW-0560">Oxidoreductase</keyword>
<dbReference type="GO" id="GO:0009375">
    <property type="term" value="C:ferredoxin hydrogenase complex"/>
    <property type="evidence" value="ECO:0007669"/>
    <property type="project" value="InterPro"/>
</dbReference>
<keyword evidence="15" id="KW-0456">Lyase</keyword>
<dbReference type="GO" id="GO:0044569">
    <property type="term" value="C:[Ni-Fe] hydrogenase complex"/>
    <property type="evidence" value="ECO:0007669"/>
    <property type="project" value="TreeGrafter"/>
</dbReference>
<evidence type="ECO:0000256" key="9">
    <source>
        <dbReference type="ARBA" id="ARBA00023002"/>
    </source>
</evidence>
<evidence type="ECO:0000256" key="4">
    <source>
        <dbReference type="ARBA" id="ARBA00006605"/>
    </source>
</evidence>
<dbReference type="SUPFAM" id="SSF56770">
    <property type="entry name" value="HydA/Nqo6-like"/>
    <property type="match status" value="1"/>
</dbReference>
<dbReference type="Proteomes" id="UP000222564">
    <property type="component" value="Unassembled WGS sequence"/>
</dbReference>
<dbReference type="EMBL" id="AWQQ01000156">
    <property type="protein sequence ID" value="PHJ36727.1"/>
    <property type="molecule type" value="Genomic_DNA"/>
</dbReference>